<sequence>MWTQRERMTVRKTDKAEERESVRCRHSPPSSPGNFLSPHAITLSPRVRATLSPIPLATEPVSPLSCDQVHL</sequence>
<reference evidence="2 3" key="2">
    <citation type="journal article" date="2023" name="Mol. Biol. Evol.">
        <title>Genomics of Secondarily Temperate Adaptation in the Only Non-Antarctic Icefish.</title>
        <authorList>
            <person name="Rivera-Colon A.G."/>
            <person name="Rayamajhi N."/>
            <person name="Minhas B.F."/>
            <person name="Madrigal G."/>
            <person name="Bilyk K.T."/>
            <person name="Yoon V."/>
            <person name="Hune M."/>
            <person name="Gregory S."/>
            <person name="Cheng C.H.C."/>
            <person name="Catchen J.M."/>
        </authorList>
    </citation>
    <scope>NUCLEOTIDE SEQUENCE [LARGE SCALE GENOMIC DNA]</scope>
    <source>
        <strain evidence="2">JMC-PN-2008</strain>
    </source>
</reference>
<dbReference type="AlphaFoldDB" id="A0AAN7Y8P4"/>
<name>A0AAN7Y8P4_ELEMC</name>
<protein>
    <submittedName>
        <fullName evidence="2">Uncharacterized protein</fullName>
    </submittedName>
</protein>
<feature type="region of interest" description="Disordered" evidence="1">
    <location>
        <begin position="1"/>
        <end position="40"/>
    </location>
</feature>
<dbReference type="Proteomes" id="UP001346869">
    <property type="component" value="Unassembled WGS sequence"/>
</dbReference>
<keyword evidence="3" id="KW-1185">Reference proteome</keyword>
<feature type="compositionally biased region" description="Basic and acidic residues" evidence="1">
    <location>
        <begin position="1"/>
        <end position="23"/>
    </location>
</feature>
<proteinExistence type="predicted"/>
<evidence type="ECO:0000313" key="2">
    <source>
        <dbReference type="EMBL" id="KAK5873636.1"/>
    </source>
</evidence>
<reference evidence="2 3" key="1">
    <citation type="journal article" date="2023" name="Genes (Basel)">
        <title>Chromosome-Level Genome Assembly and Circadian Gene Repertoire of the Patagonia Blennie Eleginops maclovinus-The Closest Ancestral Proxy of Antarctic Cryonotothenioids.</title>
        <authorList>
            <person name="Cheng C.C."/>
            <person name="Rivera-Colon A.G."/>
            <person name="Minhas B.F."/>
            <person name="Wilson L."/>
            <person name="Rayamajhi N."/>
            <person name="Vargas-Chacoff L."/>
            <person name="Catchen J.M."/>
        </authorList>
    </citation>
    <scope>NUCLEOTIDE SEQUENCE [LARGE SCALE GENOMIC DNA]</scope>
    <source>
        <strain evidence="2">JMC-PN-2008</strain>
    </source>
</reference>
<evidence type="ECO:0000313" key="3">
    <source>
        <dbReference type="Proteomes" id="UP001346869"/>
    </source>
</evidence>
<organism evidence="2 3">
    <name type="scientific">Eleginops maclovinus</name>
    <name type="common">Patagonian blennie</name>
    <name type="synonym">Eleginus maclovinus</name>
    <dbReference type="NCBI Taxonomy" id="56733"/>
    <lineage>
        <taxon>Eukaryota</taxon>
        <taxon>Metazoa</taxon>
        <taxon>Chordata</taxon>
        <taxon>Craniata</taxon>
        <taxon>Vertebrata</taxon>
        <taxon>Euteleostomi</taxon>
        <taxon>Actinopterygii</taxon>
        <taxon>Neopterygii</taxon>
        <taxon>Teleostei</taxon>
        <taxon>Neoteleostei</taxon>
        <taxon>Acanthomorphata</taxon>
        <taxon>Eupercaria</taxon>
        <taxon>Perciformes</taxon>
        <taxon>Notothenioidei</taxon>
        <taxon>Eleginopidae</taxon>
        <taxon>Eleginops</taxon>
    </lineage>
</organism>
<comment type="caution">
    <text evidence="2">The sequence shown here is derived from an EMBL/GenBank/DDBJ whole genome shotgun (WGS) entry which is preliminary data.</text>
</comment>
<dbReference type="EMBL" id="JAUZQC010000003">
    <property type="protein sequence ID" value="KAK5873636.1"/>
    <property type="molecule type" value="Genomic_DNA"/>
</dbReference>
<evidence type="ECO:0000256" key="1">
    <source>
        <dbReference type="SAM" id="MobiDB-lite"/>
    </source>
</evidence>
<accession>A0AAN7Y8P4</accession>
<gene>
    <name evidence="2" type="ORF">PBY51_018661</name>
</gene>